<feature type="compositionally biased region" description="Basic and acidic residues" evidence="1">
    <location>
        <begin position="120"/>
        <end position="132"/>
    </location>
</feature>
<name>A0A5J5EZ12_9PEZI</name>
<dbReference type="Proteomes" id="UP000326924">
    <property type="component" value="Unassembled WGS sequence"/>
</dbReference>
<gene>
    <name evidence="2" type="ORF">FN846DRAFT_906496</name>
</gene>
<dbReference type="AlphaFoldDB" id="A0A5J5EZ12"/>
<evidence type="ECO:0000256" key="1">
    <source>
        <dbReference type="SAM" id="MobiDB-lite"/>
    </source>
</evidence>
<dbReference type="InParanoid" id="A0A5J5EZ12"/>
<evidence type="ECO:0000313" key="2">
    <source>
        <dbReference type="EMBL" id="KAA8907866.1"/>
    </source>
</evidence>
<feature type="region of interest" description="Disordered" evidence="1">
    <location>
        <begin position="1"/>
        <end position="139"/>
    </location>
</feature>
<accession>A0A5J5EZ12</accession>
<evidence type="ECO:0000313" key="3">
    <source>
        <dbReference type="Proteomes" id="UP000326924"/>
    </source>
</evidence>
<dbReference type="PANTHER" id="PTHR35871">
    <property type="entry name" value="EXPRESSED PROTEIN"/>
    <property type="match status" value="1"/>
</dbReference>
<keyword evidence="3" id="KW-1185">Reference proteome</keyword>
<sequence>MGKVNTRTKAARLAAQIASEKRKRRRRNSQGECEEPDSQSGGTLSEGALSAREPQERGTADYTPGSSESESDSEVLLSEEEDTHPAFVGQPAEGWEEAERQLNGYSKSRDYRQKRSYHKHKDEIKRRREEKQKRKQGIAVVQRAKPIWGDISKMFNPNPKPSPEVSNTPPPADWSAPALMVPPGLPSTWGDPCGPSLVRPYLAPDFEKAFLSHQSFEEEERDLELWLKQQGGKVTGDWLTRVECLRDLLNMQFKNIYQDQDGKWKDWIAFSEFLARRVKRSTKWAASLRLWERNWYETRTPPPCPRRGRHVKRQSLFDDEGVALAVREYLNTAMWHASPKGICDAVAAHLQSKNAAVDVMRIDAVLRNSQKGRQGISERTANRWLLKLGWLYGRNKKGYCDGHERADVVAYRELVFCPRMKVIFQTLREYDDTGEIIPNPCLPWGTKRRVLVTHDESTFNANDSTAYSWKKAGTEWLRPKSKGKGIMISEFLCAAHGRLHCTEVDGSTGKREKLYATEIIKYGSGRSDEGWWNAEKMVEQTKKAITI</sequence>
<comment type="caution">
    <text evidence="2">The sequence shown here is derived from an EMBL/GenBank/DDBJ whole genome shotgun (WGS) entry which is preliminary data.</text>
</comment>
<dbReference type="EMBL" id="VXIS01000075">
    <property type="protein sequence ID" value="KAA8907866.1"/>
    <property type="molecule type" value="Genomic_DNA"/>
</dbReference>
<dbReference type="OrthoDB" id="5400049at2759"/>
<proteinExistence type="predicted"/>
<organism evidence="2 3">
    <name type="scientific">Sphaerosporella brunnea</name>
    <dbReference type="NCBI Taxonomy" id="1250544"/>
    <lineage>
        <taxon>Eukaryota</taxon>
        <taxon>Fungi</taxon>
        <taxon>Dikarya</taxon>
        <taxon>Ascomycota</taxon>
        <taxon>Pezizomycotina</taxon>
        <taxon>Pezizomycetes</taxon>
        <taxon>Pezizales</taxon>
        <taxon>Pyronemataceae</taxon>
        <taxon>Sphaerosporella</taxon>
    </lineage>
</organism>
<protein>
    <submittedName>
        <fullName evidence="2">Uncharacterized protein</fullName>
    </submittedName>
</protein>
<reference evidence="2 3" key="1">
    <citation type="submission" date="2019-09" db="EMBL/GenBank/DDBJ databases">
        <title>Draft genome of the ectomycorrhizal ascomycete Sphaerosporella brunnea.</title>
        <authorList>
            <consortium name="DOE Joint Genome Institute"/>
            <person name="Benucci G.M."/>
            <person name="Marozzi G."/>
            <person name="Antonielli L."/>
            <person name="Sanchez S."/>
            <person name="Marco P."/>
            <person name="Wang X."/>
            <person name="Falini L.B."/>
            <person name="Barry K."/>
            <person name="Haridas S."/>
            <person name="Lipzen A."/>
            <person name="Labutti K."/>
            <person name="Grigoriev I.V."/>
            <person name="Murat C."/>
            <person name="Martin F."/>
            <person name="Albertini E."/>
            <person name="Donnini D."/>
            <person name="Bonito G."/>
        </authorList>
    </citation>
    <scope>NUCLEOTIDE SEQUENCE [LARGE SCALE GENOMIC DNA]</scope>
    <source>
        <strain evidence="2 3">Sb_GMNB300</strain>
    </source>
</reference>
<feature type="compositionally biased region" description="Acidic residues" evidence="1">
    <location>
        <begin position="69"/>
        <end position="82"/>
    </location>
</feature>
<dbReference type="PANTHER" id="PTHR35871:SF1">
    <property type="entry name" value="CXC1-LIKE CYSTEINE CLUSTER ASSOCIATED WITH KDZ TRANSPOSASES DOMAIN-CONTAINING PROTEIN"/>
    <property type="match status" value="1"/>
</dbReference>